<reference evidence="3" key="1">
    <citation type="submission" date="2022-11" db="UniProtKB">
        <authorList>
            <consortium name="WormBaseParasite"/>
        </authorList>
    </citation>
    <scope>IDENTIFICATION</scope>
</reference>
<feature type="region of interest" description="Disordered" evidence="1">
    <location>
        <begin position="191"/>
        <end position="213"/>
    </location>
</feature>
<feature type="compositionally biased region" description="Polar residues" evidence="1">
    <location>
        <begin position="942"/>
        <end position="964"/>
    </location>
</feature>
<proteinExistence type="predicted"/>
<feature type="compositionally biased region" description="Basic and acidic residues" evidence="1">
    <location>
        <begin position="965"/>
        <end position="976"/>
    </location>
</feature>
<feature type="region of interest" description="Disordered" evidence="1">
    <location>
        <begin position="745"/>
        <end position="776"/>
    </location>
</feature>
<evidence type="ECO:0000313" key="2">
    <source>
        <dbReference type="Proteomes" id="UP000887569"/>
    </source>
</evidence>
<evidence type="ECO:0000313" key="3">
    <source>
        <dbReference type="WBParaSite" id="PgR043_g029_t03"/>
    </source>
</evidence>
<feature type="compositionally biased region" description="Basic and acidic residues" evidence="1">
    <location>
        <begin position="671"/>
        <end position="684"/>
    </location>
</feature>
<feature type="compositionally biased region" description="Polar residues" evidence="1">
    <location>
        <begin position="1"/>
        <end position="17"/>
    </location>
</feature>
<feature type="region of interest" description="Disordered" evidence="1">
    <location>
        <begin position="498"/>
        <end position="538"/>
    </location>
</feature>
<accession>A0A915BKK3</accession>
<dbReference type="Proteomes" id="UP000887569">
    <property type="component" value="Unplaced"/>
</dbReference>
<feature type="compositionally biased region" description="Basic and acidic residues" evidence="1">
    <location>
        <begin position="745"/>
        <end position="759"/>
    </location>
</feature>
<feature type="compositionally biased region" description="Basic and acidic residues" evidence="1">
    <location>
        <begin position="641"/>
        <end position="660"/>
    </location>
</feature>
<feature type="region of interest" description="Disordered" evidence="1">
    <location>
        <begin position="641"/>
        <end position="684"/>
    </location>
</feature>
<feature type="compositionally biased region" description="Basic and acidic residues" evidence="1">
    <location>
        <begin position="498"/>
        <end position="508"/>
    </location>
</feature>
<feature type="compositionally biased region" description="Basic residues" evidence="1">
    <location>
        <begin position="509"/>
        <end position="527"/>
    </location>
</feature>
<keyword evidence="2" id="KW-1185">Reference proteome</keyword>
<feature type="region of interest" description="Disordered" evidence="1">
    <location>
        <begin position="812"/>
        <end position="867"/>
    </location>
</feature>
<protein>
    <submittedName>
        <fullName evidence="3">Uncharacterized protein</fullName>
    </submittedName>
</protein>
<feature type="region of interest" description="Disordered" evidence="1">
    <location>
        <begin position="568"/>
        <end position="629"/>
    </location>
</feature>
<name>A0A915BKK3_PARUN</name>
<feature type="compositionally biased region" description="Basic and acidic residues" evidence="1">
    <location>
        <begin position="598"/>
        <end position="629"/>
    </location>
</feature>
<sequence>DTNTSTQRQWTSDTSDMSAKVETTVRQWSTPVQKIVEGQPPKPEDNPTTIKGEARRSDIRTVTPSYKYGTDKSSYELKFDSSTNLPEAVGDYKVKETQDHFKLQIIDPKVTSNANMPISSQTIPTTYRRNLDFPSEHSKRSFLKLEPMEQRKIRSVETRPITTSAYLTESLDRHRDMEASRLREYLKAKESDANKPWNKPDWPGPRATQDNEQSIRELEEIKKTIETLQRAANEGPKRNVDLDELAQLNEKLLERSRGRRADYKLVDSEIIKTAPEPVTPNLKQPRVNPATVIQEQIREMLESRISNDTSVNSTIPQQDRSGYVTDVSSATWQFSTQSFSPRSVVSINGGGRTDDGLLKVRTDLSPELSRTMSRSNAAVQTAQIEGEKQQWPYMPAQLGSVADSAQSTMTREFNESFTRRIDRYASLPTLDASDARGTLIKIKDDKPRGIMKRRELETKDQMMYVEQPKNIVRQNQWEQREIVQTKPKVTETVQKFEEHKRTEEIERRVQRKERREKKHRSAQRSYHHSGGQEMLGYSDGEEIRIRKAREAAETELLRREAIERAHRLAESQQRRSNASEWHERSTIRSRAESLGSRVESDRRRAEEERRRLEYERRQAEEERRRAELERRRLDEQYRRAQLERSRGKLVEEHEKSESLKRSNMRTSRGSQTDRLRERSSSADPVHRVERIYERRRFSPSELNEAVRNAYRAVEQAHNNLRYRSSSLSRNGYLPAHESYMRTVTTRRERDGRYSDDGRYHTNGSARYGGSISDSLRRGEMKYNPNGEIREVHHTSSARNGRVHKSYSTRDVFDSGNYDDRRSSFSYRRGSQQGGPFVEFPPTLPRVGADHEPPMPPPHRGRAASNDFYRPITKSRSYADWDEGRGFTQAIKRRDEDMARLENEFRDSLLMPLPTGGGNMYERDHRHEQIPGGYETYDREVKSSSGRRLNRDGNPTQFSEASQEYSYKREQETDRRR</sequence>
<dbReference type="WBParaSite" id="PgR043_g029_t03">
    <property type="protein sequence ID" value="PgR043_g029_t03"/>
    <property type="gene ID" value="PgR043_g029"/>
</dbReference>
<feature type="region of interest" description="Disordered" evidence="1">
    <location>
        <begin position="1"/>
        <end position="57"/>
    </location>
</feature>
<organism evidence="2 3">
    <name type="scientific">Parascaris univalens</name>
    <name type="common">Nematode worm</name>
    <dbReference type="NCBI Taxonomy" id="6257"/>
    <lineage>
        <taxon>Eukaryota</taxon>
        <taxon>Metazoa</taxon>
        <taxon>Ecdysozoa</taxon>
        <taxon>Nematoda</taxon>
        <taxon>Chromadorea</taxon>
        <taxon>Rhabditida</taxon>
        <taxon>Spirurina</taxon>
        <taxon>Ascaridomorpha</taxon>
        <taxon>Ascaridoidea</taxon>
        <taxon>Ascarididae</taxon>
        <taxon>Parascaris</taxon>
    </lineage>
</organism>
<feature type="compositionally biased region" description="Basic and acidic residues" evidence="1">
    <location>
        <begin position="580"/>
        <end position="591"/>
    </location>
</feature>
<feature type="region of interest" description="Disordered" evidence="1">
    <location>
        <begin position="909"/>
        <end position="976"/>
    </location>
</feature>
<dbReference type="AlphaFoldDB" id="A0A915BKK3"/>
<evidence type="ECO:0000256" key="1">
    <source>
        <dbReference type="SAM" id="MobiDB-lite"/>
    </source>
</evidence>